<dbReference type="SUPFAM" id="SSF54427">
    <property type="entry name" value="NTF2-like"/>
    <property type="match status" value="1"/>
</dbReference>
<evidence type="ECO:0000259" key="2">
    <source>
        <dbReference type="Pfam" id="PF14534"/>
    </source>
</evidence>
<comment type="caution">
    <text evidence="3">The sequence shown here is derived from an EMBL/GenBank/DDBJ whole genome shotgun (WGS) entry which is preliminary data.</text>
</comment>
<dbReference type="Gene3D" id="3.10.450.50">
    <property type="match status" value="1"/>
</dbReference>
<dbReference type="Proteomes" id="UP001380365">
    <property type="component" value="Unassembled WGS sequence"/>
</dbReference>
<evidence type="ECO:0000256" key="1">
    <source>
        <dbReference type="SAM" id="SignalP"/>
    </source>
</evidence>
<dbReference type="EMBL" id="JBBGZA010000001">
    <property type="protein sequence ID" value="MEJ5093130.1"/>
    <property type="molecule type" value="Genomic_DNA"/>
</dbReference>
<name>A0ABU8Q294_9SPHN</name>
<sequence length="142" mass="15176">MAMHAMILVALLATSPASAEDAALRRLVERFEAARLGFDPVALEETLSPEYEEISPAGAVDSRAEVLAFYAPEAKKPAPPIQSDEVAVRSAGDTAVVTSRISVMLPGGASRSMRVRYVAHRSGGAWRLISTQYTPIPPARSQ</sequence>
<dbReference type="RefSeq" id="WP_132883342.1">
    <property type="nucleotide sequence ID" value="NZ_JBBGZA010000001.1"/>
</dbReference>
<dbReference type="InterPro" id="IPR027843">
    <property type="entry name" value="DUF4440"/>
</dbReference>
<feature type="chain" id="PRO_5045884599" evidence="1">
    <location>
        <begin position="20"/>
        <end position="142"/>
    </location>
</feature>
<evidence type="ECO:0000313" key="4">
    <source>
        <dbReference type="Proteomes" id="UP001380365"/>
    </source>
</evidence>
<feature type="domain" description="DUF4440" evidence="2">
    <location>
        <begin position="24"/>
        <end position="128"/>
    </location>
</feature>
<reference evidence="3 4" key="1">
    <citation type="submission" date="2023-12" db="EMBL/GenBank/DDBJ databases">
        <title>Gut-associated functions are favored during microbiome assembly across C. elegans life.</title>
        <authorList>
            <person name="Zimmermann J."/>
        </authorList>
    </citation>
    <scope>NUCLEOTIDE SEQUENCE [LARGE SCALE GENOMIC DNA]</scope>
    <source>
        <strain evidence="3 4">JUb134</strain>
    </source>
</reference>
<dbReference type="InterPro" id="IPR032710">
    <property type="entry name" value="NTF2-like_dom_sf"/>
</dbReference>
<feature type="signal peptide" evidence="1">
    <location>
        <begin position="1"/>
        <end position="19"/>
    </location>
</feature>
<proteinExistence type="predicted"/>
<keyword evidence="4" id="KW-1185">Reference proteome</keyword>
<keyword evidence="1" id="KW-0732">Signal</keyword>
<gene>
    <name evidence="3" type="ORF">WH159_01030</name>
</gene>
<protein>
    <submittedName>
        <fullName evidence="3">Nuclear transport factor 2 family protein</fullName>
    </submittedName>
</protein>
<organism evidence="3 4">
    <name type="scientific">Sphingomonas molluscorum</name>
    <dbReference type="NCBI Taxonomy" id="418184"/>
    <lineage>
        <taxon>Bacteria</taxon>
        <taxon>Pseudomonadati</taxon>
        <taxon>Pseudomonadota</taxon>
        <taxon>Alphaproteobacteria</taxon>
        <taxon>Sphingomonadales</taxon>
        <taxon>Sphingomonadaceae</taxon>
        <taxon>Sphingomonas</taxon>
    </lineage>
</organism>
<evidence type="ECO:0000313" key="3">
    <source>
        <dbReference type="EMBL" id="MEJ5093130.1"/>
    </source>
</evidence>
<dbReference type="Pfam" id="PF14534">
    <property type="entry name" value="DUF4440"/>
    <property type="match status" value="1"/>
</dbReference>
<accession>A0ABU8Q294</accession>